<dbReference type="SUPFAM" id="SSF46785">
    <property type="entry name" value="Winged helix' DNA-binding domain"/>
    <property type="match status" value="1"/>
</dbReference>
<dbReference type="Gene3D" id="1.10.10.10">
    <property type="entry name" value="Winged helix-like DNA-binding domain superfamily/Winged helix DNA-binding domain"/>
    <property type="match status" value="1"/>
</dbReference>
<comment type="similarity">
    <text evidence="2">Belongs to the Fur family.</text>
</comment>
<evidence type="ECO:0000313" key="9">
    <source>
        <dbReference type="EMBL" id="MFD0868836.1"/>
    </source>
</evidence>
<dbReference type="InterPro" id="IPR043135">
    <property type="entry name" value="Fur_C"/>
</dbReference>
<dbReference type="EMBL" id="JBHTIU010000024">
    <property type="protein sequence ID" value="MFD0868836.1"/>
    <property type="molecule type" value="Genomic_DNA"/>
</dbReference>
<evidence type="ECO:0000256" key="4">
    <source>
        <dbReference type="ARBA" id="ARBA00022491"/>
    </source>
</evidence>
<sequence>MNPEEIVQMMSRQGMRITDQRKTLATLFARAKGYMTPKDVYEQMLHTYSGLSFDTVYRNLRIMHEMGVLEQFVFEDGIKFRLHCQENDHHHHVICLSCEQTYPVVFCPMEQIPGLPEGFRPVKHKFEVFGYCKKCREEEAAQ</sequence>
<comment type="subcellular location">
    <subcellularLocation>
        <location evidence="1">Cytoplasm</location>
    </subcellularLocation>
</comment>
<keyword evidence="6" id="KW-0805">Transcription regulation</keyword>
<keyword evidence="3" id="KW-0963">Cytoplasm</keyword>
<organism evidence="9 10">
    <name type="scientific">Paenibacillus residui</name>
    <dbReference type="NCBI Taxonomy" id="629724"/>
    <lineage>
        <taxon>Bacteria</taxon>
        <taxon>Bacillati</taxon>
        <taxon>Bacillota</taxon>
        <taxon>Bacilli</taxon>
        <taxon>Bacillales</taxon>
        <taxon>Paenibacillaceae</taxon>
        <taxon>Paenibacillus</taxon>
    </lineage>
</organism>
<evidence type="ECO:0000256" key="1">
    <source>
        <dbReference type="ARBA" id="ARBA00004496"/>
    </source>
</evidence>
<dbReference type="PANTHER" id="PTHR33202">
    <property type="entry name" value="ZINC UPTAKE REGULATION PROTEIN"/>
    <property type="match status" value="1"/>
</dbReference>
<evidence type="ECO:0000256" key="2">
    <source>
        <dbReference type="ARBA" id="ARBA00007957"/>
    </source>
</evidence>
<dbReference type="Gene3D" id="3.30.1490.190">
    <property type="match status" value="1"/>
</dbReference>
<dbReference type="PANTHER" id="PTHR33202:SF1">
    <property type="entry name" value="FERRIC UPTAKE REGULATION PROTEIN"/>
    <property type="match status" value="1"/>
</dbReference>
<dbReference type="InterPro" id="IPR036390">
    <property type="entry name" value="WH_DNA-bd_sf"/>
</dbReference>
<keyword evidence="10" id="KW-1185">Reference proteome</keyword>
<evidence type="ECO:0000256" key="3">
    <source>
        <dbReference type="ARBA" id="ARBA00022490"/>
    </source>
</evidence>
<keyword evidence="7" id="KW-0238">DNA-binding</keyword>
<dbReference type="RefSeq" id="WP_150960532.1">
    <property type="nucleotide sequence ID" value="NZ_JBHTIU010000024.1"/>
</dbReference>
<name>A0ABW3D8H8_9BACL</name>
<accession>A0ABW3D8H8</accession>
<evidence type="ECO:0000313" key="10">
    <source>
        <dbReference type="Proteomes" id="UP001597120"/>
    </source>
</evidence>
<dbReference type="InterPro" id="IPR036388">
    <property type="entry name" value="WH-like_DNA-bd_sf"/>
</dbReference>
<protein>
    <submittedName>
        <fullName evidence="9">Fur family transcriptional regulator</fullName>
    </submittedName>
</protein>
<dbReference type="Proteomes" id="UP001597120">
    <property type="component" value="Unassembled WGS sequence"/>
</dbReference>
<proteinExistence type="inferred from homology"/>
<comment type="caution">
    <text evidence="9">The sequence shown here is derived from an EMBL/GenBank/DDBJ whole genome shotgun (WGS) entry which is preliminary data.</text>
</comment>
<dbReference type="CDD" id="cd07153">
    <property type="entry name" value="Fur_like"/>
    <property type="match status" value="1"/>
</dbReference>
<gene>
    <name evidence="9" type="ORF">ACFQ03_06715</name>
</gene>
<keyword evidence="4" id="KW-0678">Repressor</keyword>
<keyword evidence="8" id="KW-0804">Transcription</keyword>
<dbReference type="InterPro" id="IPR002481">
    <property type="entry name" value="FUR"/>
</dbReference>
<reference evidence="10" key="1">
    <citation type="journal article" date="2019" name="Int. J. Syst. Evol. Microbiol.">
        <title>The Global Catalogue of Microorganisms (GCM) 10K type strain sequencing project: providing services to taxonomists for standard genome sequencing and annotation.</title>
        <authorList>
            <consortium name="The Broad Institute Genomics Platform"/>
            <consortium name="The Broad Institute Genome Sequencing Center for Infectious Disease"/>
            <person name="Wu L."/>
            <person name="Ma J."/>
        </authorList>
    </citation>
    <scope>NUCLEOTIDE SEQUENCE [LARGE SCALE GENOMIC DNA]</scope>
    <source>
        <strain evidence="10">CCUG 57263</strain>
    </source>
</reference>
<dbReference type="Pfam" id="PF01475">
    <property type="entry name" value="FUR"/>
    <property type="match status" value="1"/>
</dbReference>
<keyword evidence="5" id="KW-0862">Zinc</keyword>
<evidence type="ECO:0000256" key="6">
    <source>
        <dbReference type="ARBA" id="ARBA00023015"/>
    </source>
</evidence>
<evidence type="ECO:0000256" key="8">
    <source>
        <dbReference type="ARBA" id="ARBA00023163"/>
    </source>
</evidence>
<evidence type="ECO:0000256" key="7">
    <source>
        <dbReference type="ARBA" id="ARBA00023125"/>
    </source>
</evidence>
<evidence type="ECO:0000256" key="5">
    <source>
        <dbReference type="ARBA" id="ARBA00022833"/>
    </source>
</evidence>